<organism evidence="2 3">
    <name type="scientific">Pyrenophora seminiperda CCB06</name>
    <dbReference type="NCBI Taxonomy" id="1302712"/>
    <lineage>
        <taxon>Eukaryota</taxon>
        <taxon>Fungi</taxon>
        <taxon>Dikarya</taxon>
        <taxon>Ascomycota</taxon>
        <taxon>Pezizomycotina</taxon>
        <taxon>Dothideomycetes</taxon>
        <taxon>Pleosporomycetidae</taxon>
        <taxon>Pleosporales</taxon>
        <taxon>Pleosporineae</taxon>
        <taxon>Pleosporaceae</taxon>
        <taxon>Pyrenophora</taxon>
    </lineage>
</organism>
<sequence>MSGHRGLEAQTPAGPADEAGAGGATPASAPPHPSTVDSGIDTGTRDFDQENNAAFPLEAQDDTSEASTDEGRHGRLLEQVMILEGGFEAYMLRGYTQVLGGRAEDLQIILALARREIRDPGVHTYVLFHVTWARKPE</sequence>
<evidence type="ECO:0000313" key="2">
    <source>
        <dbReference type="EMBL" id="RMZ69304.1"/>
    </source>
</evidence>
<feature type="region of interest" description="Disordered" evidence="1">
    <location>
        <begin position="1"/>
        <end position="74"/>
    </location>
</feature>
<proteinExistence type="predicted"/>
<accession>A0A3M7M4H9</accession>
<reference evidence="2 3" key="1">
    <citation type="journal article" date="2014" name="PLoS ONE">
        <title>De novo Genome Assembly of the Fungal Plant Pathogen Pyrenophora semeniperda.</title>
        <authorList>
            <person name="Soliai M.M."/>
            <person name="Meyer S.E."/>
            <person name="Udall J.A."/>
            <person name="Elzinga D.E."/>
            <person name="Hermansen R.A."/>
            <person name="Bodily P.M."/>
            <person name="Hart A.A."/>
            <person name="Coleman C.E."/>
        </authorList>
    </citation>
    <scope>NUCLEOTIDE SEQUENCE [LARGE SCALE GENOMIC DNA]</scope>
    <source>
        <strain evidence="2 3">CCB06</strain>
        <tissue evidence="2">Mycelium</tissue>
    </source>
</reference>
<keyword evidence="2" id="KW-0808">Transferase</keyword>
<keyword evidence="2" id="KW-0489">Methyltransferase</keyword>
<dbReference type="Proteomes" id="UP000265663">
    <property type="component" value="Unassembled WGS sequence"/>
</dbReference>
<dbReference type="GO" id="GO:0008168">
    <property type="term" value="F:methyltransferase activity"/>
    <property type="evidence" value="ECO:0007669"/>
    <property type="project" value="UniProtKB-KW"/>
</dbReference>
<dbReference type="OrthoDB" id="2013972at2759"/>
<dbReference type="GO" id="GO:0032259">
    <property type="term" value="P:methylation"/>
    <property type="evidence" value="ECO:0007669"/>
    <property type="project" value="UniProtKB-KW"/>
</dbReference>
<protein>
    <submittedName>
        <fullName evidence="2">Methyltransferase domain-containing</fullName>
    </submittedName>
</protein>
<evidence type="ECO:0000256" key="1">
    <source>
        <dbReference type="SAM" id="MobiDB-lite"/>
    </source>
</evidence>
<evidence type="ECO:0000313" key="3">
    <source>
        <dbReference type="Proteomes" id="UP000265663"/>
    </source>
</evidence>
<name>A0A3M7M4H9_9PLEO</name>
<dbReference type="EMBL" id="KE747818">
    <property type="protein sequence ID" value="RMZ69304.1"/>
    <property type="molecule type" value="Genomic_DNA"/>
</dbReference>
<gene>
    <name evidence="2" type="ORF">GMOD_00006045</name>
</gene>
<keyword evidence="3" id="KW-1185">Reference proteome</keyword>
<feature type="compositionally biased region" description="Low complexity" evidence="1">
    <location>
        <begin position="12"/>
        <end position="27"/>
    </location>
</feature>
<dbReference type="AlphaFoldDB" id="A0A3M7M4H9"/>
<feature type="compositionally biased region" description="Acidic residues" evidence="1">
    <location>
        <begin position="59"/>
        <end position="68"/>
    </location>
</feature>